<name>A0A2P2NHA1_RHIMU</name>
<evidence type="ECO:0000313" key="2">
    <source>
        <dbReference type="EMBL" id="MBX41813.1"/>
    </source>
</evidence>
<proteinExistence type="predicted"/>
<accession>A0A2P2NHA1</accession>
<evidence type="ECO:0000256" key="1">
    <source>
        <dbReference type="SAM" id="Phobius"/>
    </source>
</evidence>
<keyword evidence="1" id="KW-0472">Membrane</keyword>
<sequence length="26" mass="3293">MVLHCFHIFYFNPFFLFFLLIPPYLL</sequence>
<dbReference type="AlphaFoldDB" id="A0A2P2NHA1"/>
<organism evidence="2">
    <name type="scientific">Rhizophora mucronata</name>
    <name type="common">Asiatic mangrove</name>
    <dbReference type="NCBI Taxonomy" id="61149"/>
    <lineage>
        <taxon>Eukaryota</taxon>
        <taxon>Viridiplantae</taxon>
        <taxon>Streptophyta</taxon>
        <taxon>Embryophyta</taxon>
        <taxon>Tracheophyta</taxon>
        <taxon>Spermatophyta</taxon>
        <taxon>Magnoliopsida</taxon>
        <taxon>eudicotyledons</taxon>
        <taxon>Gunneridae</taxon>
        <taxon>Pentapetalae</taxon>
        <taxon>rosids</taxon>
        <taxon>fabids</taxon>
        <taxon>Malpighiales</taxon>
        <taxon>Rhizophoraceae</taxon>
        <taxon>Rhizophora</taxon>
    </lineage>
</organism>
<feature type="transmembrane region" description="Helical" evidence="1">
    <location>
        <begin position="6"/>
        <end position="25"/>
    </location>
</feature>
<reference evidence="2" key="1">
    <citation type="submission" date="2018-02" db="EMBL/GenBank/DDBJ databases">
        <title>Rhizophora mucronata_Transcriptome.</title>
        <authorList>
            <person name="Meera S.P."/>
            <person name="Sreeshan A."/>
            <person name="Augustine A."/>
        </authorList>
    </citation>
    <scope>NUCLEOTIDE SEQUENCE</scope>
    <source>
        <tissue evidence="2">Leaf</tissue>
    </source>
</reference>
<protein>
    <submittedName>
        <fullName evidence="2">Uncharacterized protein</fullName>
    </submittedName>
</protein>
<keyword evidence="1" id="KW-0812">Transmembrane</keyword>
<dbReference type="EMBL" id="GGEC01061329">
    <property type="protein sequence ID" value="MBX41813.1"/>
    <property type="molecule type" value="Transcribed_RNA"/>
</dbReference>
<keyword evidence="1" id="KW-1133">Transmembrane helix</keyword>